<comment type="caution">
    <text evidence="1">The sequence shown here is derived from an EMBL/GenBank/DDBJ whole genome shotgun (WGS) entry which is preliminary data.</text>
</comment>
<dbReference type="AlphaFoldDB" id="A0AAW2V590"/>
<protein>
    <submittedName>
        <fullName evidence="1">Uncharacterized protein</fullName>
    </submittedName>
</protein>
<sequence>MLSWKRCMDAPPAKHETRLRWRCRACSHGGNKAVFSCHNQGARGAQGGGMKSACSGDTGC</sequence>
<proteinExistence type="predicted"/>
<reference evidence="1" key="2">
    <citation type="journal article" date="2024" name="Plant">
        <title>Genomic evolution and insights into agronomic trait innovations of Sesamum species.</title>
        <authorList>
            <person name="Miao H."/>
            <person name="Wang L."/>
            <person name="Qu L."/>
            <person name="Liu H."/>
            <person name="Sun Y."/>
            <person name="Le M."/>
            <person name="Wang Q."/>
            <person name="Wei S."/>
            <person name="Zheng Y."/>
            <person name="Lin W."/>
            <person name="Duan Y."/>
            <person name="Cao H."/>
            <person name="Xiong S."/>
            <person name="Wang X."/>
            <person name="Wei L."/>
            <person name="Li C."/>
            <person name="Ma Q."/>
            <person name="Ju M."/>
            <person name="Zhao R."/>
            <person name="Li G."/>
            <person name="Mu C."/>
            <person name="Tian Q."/>
            <person name="Mei H."/>
            <person name="Zhang T."/>
            <person name="Gao T."/>
            <person name="Zhang H."/>
        </authorList>
    </citation>
    <scope>NUCLEOTIDE SEQUENCE</scope>
    <source>
        <strain evidence="1">G02</strain>
    </source>
</reference>
<evidence type="ECO:0000313" key="1">
    <source>
        <dbReference type="EMBL" id="KAL0423602.1"/>
    </source>
</evidence>
<organism evidence="1">
    <name type="scientific">Sesamum radiatum</name>
    <name type="common">Black benniseed</name>
    <dbReference type="NCBI Taxonomy" id="300843"/>
    <lineage>
        <taxon>Eukaryota</taxon>
        <taxon>Viridiplantae</taxon>
        <taxon>Streptophyta</taxon>
        <taxon>Embryophyta</taxon>
        <taxon>Tracheophyta</taxon>
        <taxon>Spermatophyta</taxon>
        <taxon>Magnoliopsida</taxon>
        <taxon>eudicotyledons</taxon>
        <taxon>Gunneridae</taxon>
        <taxon>Pentapetalae</taxon>
        <taxon>asterids</taxon>
        <taxon>lamiids</taxon>
        <taxon>Lamiales</taxon>
        <taxon>Pedaliaceae</taxon>
        <taxon>Sesamum</taxon>
    </lineage>
</organism>
<reference evidence="1" key="1">
    <citation type="submission" date="2020-06" db="EMBL/GenBank/DDBJ databases">
        <authorList>
            <person name="Li T."/>
            <person name="Hu X."/>
            <person name="Zhang T."/>
            <person name="Song X."/>
            <person name="Zhang H."/>
            <person name="Dai N."/>
            <person name="Sheng W."/>
            <person name="Hou X."/>
            <person name="Wei L."/>
        </authorList>
    </citation>
    <scope>NUCLEOTIDE SEQUENCE</scope>
    <source>
        <strain evidence="1">G02</strain>
        <tissue evidence="1">Leaf</tissue>
    </source>
</reference>
<name>A0AAW2V590_SESRA</name>
<gene>
    <name evidence="1" type="ORF">Sradi_0895000</name>
</gene>
<accession>A0AAW2V590</accession>
<dbReference type="EMBL" id="JACGWJ010000004">
    <property type="protein sequence ID" value="KAL0423602.1"/>
    <property type="molecule type" value="Genomic_DNA"/>
</dbReference>